<dbReference type="GO" id="GO:0005634">
    <property type="term" value="C:nucleus"/>
    <property type="evidence" value="ECO:0007669"/>
    <property type="project" value="TreeGrafter"/>
</dbReference>
<keyword evidence="5" id="KW-0677">Repeat</keyword>
<dbReference type="Proteomes" id="UP001233172">
    <property type="component" value="Unassembled WGS sequence"/>
</dbReference>
<reference evidence="8" key="2">
    <citation type="submission" date="2023-04" db="EMBL/GenBank/DDBJ databases">
        <authorList>
            <person name="Bu L."/>
            <person name="Lu L."/>
            <person name="Laidemitt M.R."/>
            <person name="Zhang S.M."/>
            <person name="Mutuku M."/>
            <person name="Mkoji G."/>
            <person name="Steinauer M."/>
            <person name="Loker E.S."/>
        </authorList>
    </citation>
    <scope>NUCLEOTIDE SEQUENCE</scope>
    <source>
        <strain evidence="8">KasaAsao</strain>
        <tissue evidence="8">Whole Snail</tissue>
    </source>
</reference>
<name>A0AAD8EVZ6_BIOPF</name>
<accession>A0AAD8EVZ6</accession>
<dbReference type="Gene3D" id="2.130.10.10">
    <property type="entry name" value="YVTN repeat-like/Quinoprotein amine dehydrogenase"/>
    <property type="match status" value="1"/>
</dbReference>
<comment type="caution">
    <text evidence="8">The sequence shown here is derived from an EMBL/GenBank/DDBJ whole genome shotgun (WGS) entry which is preliminary data.</text>
</comment>
<keyword evidence="9" id="KW-1185">Reference proteome</keyword>
<dbReference type="SUPFAM" id="SSF50978">
    <property type="entry name" value="WD40 repeat-like"/>
    <property type="match status" value="1"/>
</dbReference>
<dbReference type="FunFam" id="2.130.10.10:FF:000180">
    <property type="entry name" value="WD repeat-containing protein 76"/>
    <property type="match status" value="1"/>
</dbReference>
<keyword evidence="4 6" id="KW-0853">WD repeat</keyword>
<evidence type="ECO:0000256" key="6">
    <source>
        <dbReference type="PROSITE-ProRule" id="PRU00221"/>
    </source>
</evidence>
<evidence type="ECO:0000256" key="4">
    <source>
        <dbReference type="ARBA" id="ARBA00022574"/>
    </source>
</evidence>
<evidence type="ECO:0000256" key="5">
    <source>
        <dbReference type="ARBA" id="ARBA00022737"/>
    </source>
</evidence>
<sequence length="607" mass="68524">MRRSARLQTSSGTRSGNDTSISQFKLPPIRLPARSRVRLREVPDPDPVITPVPAAPLDKTNKSTLMHGLDQCSKDDLKRNSKRKKRTNTDDGSKRSRSSDTDLDNHNINNDVKGKENSIVKNSDCVNGLTIWPSETADVDYEVQTYQKLREENLKANQQLFASLGFVNIKTMIETPKQKNKPSQRGLILTKEAKEPITTEVRRSLRIKQIDPQGTSLPEAVVEDTHEHRLPSGPISFKDTLYLNKKDISEMEACFFTSQMNLSKPVEIYQEYSYTKFVSTLQSVNITENLVAKVVPGRVFSLAWHPSSELLISIAGDKYGHVGLWNVKTQDSSDMVTVFKPHTKPVSHVAISPLLTHKLYSCSYDSTLRCGDFEKCIFDEIFSVPEEQDDLFRNFDFVDSCNTMLVSQYSGNVSLVDIRSPQTDAEHVYQVSKKSLRSVSVNPVQPHYFISAGNDTLINLWDLRFIKPKSAKPIQMLHNHSKSVSSAYFSPTGHKILSSSADNTIILYRVDESMNIELEKSIKHNNNTGRWLTKFQPKWHPVVQNIFVSGSMNRPREIEVFDSKGTLLRALTNEDHLSSVCSLNVFHPNQLCTLVGANASGRLFVFM</sequence>
<comment type="function">
    <text evidence="1">Specifically binds 5-hydroxymethylcytosine (5hmC), suggesting that it acts as a specific reader of 5hmC.</text>
</comment>
<comment type="similarity">
    <text evidence="2">Belongs to the WD repeat DDB2/WDR76 family.</text>
</comment>
<gene>
    <name evidence="8" type="ORF">Bpfe_029473</name>
</gene>
<dbReference type="PROSITE" id="PS50294">
    <property type="entry name" value="WD_REPEATS_REGION"/>
    <property type="match status" value="1"/>
</dbReference>
<evidence type="ECO:0000256" key="1">
    <source>
        <dbReference type="ARBA" id="ARBA00002530"/>
    </source>
</evidence>
<feature type="region of interest" description="Disordered" evidence="7">
    <location>
        <begin position="42"/>
        <end position="115"/>
    </location>
</feature>
<dbReference type="InterPro" id="IPR001680">
    <property type="entry name" value="WD40_rpt"/>
</dbReference>
<evidence type="ECO:0000313" key="8">
    <source>
        <dbReference type="EMBL" id="KAK0041106.1"/>
    </source>
</evidence>
<feature type="repeat" description="WD" evidence="6">
    <location>
        <begin position="477"/>
        <end position="518"/>
    </location>
</feature>
<proteinExistence type="inferred from homology"/>
<dbReference type="InterPro" id="IPR036322">
    <property type="entry name" value="WD40_repeat_dom_sf"/>
</dbReference>
<protein>
    <recommendedName>
        <fullName evidence="3">WD repeat-containing protein 76</fullName>
    </recommendedName>
</protein>
<dbReference type="PANTHER" id="PTHR14773:SF0">
    <property type="entry name" value="WD REPEAT-CONTAINING PROTEIN 76"/>
    <property type="match status" value="1"/>
</dbReference>
<feature type="compositionally biased region" description="Polar residues" evidence="7">
    <location>
        <begin position="1"/>
        <end position="23"/>
    </location>
</feature>
<dbReference type="AlphaFoldDB" id="A0AAD8EVZ6"/>
<dbReference type="InterPro" id="IPR050853">
    <property type="entry name" value="WD_repeat_DNA-damage-binding"/>
</dbReference>
<dbReference type="GO" id="GO:0003677">
    <property type="term" value="F:DNA binding"/>
    <property type="evidence" value="ECO:0007669"/>
    <property type="project" value="TreeGrafter"/>
</dbReference>
<dbReference type="EMBL" id="JASAOG010000288">
    <property type="protein sequence ID" value="KAK0041106.1"/>
    <property type="molecule type" value="Genomic_DNA"/>
</dbReference>
<evidence type="ECO:0000256" key="7">
    <source>
        <dbReference type="SAM" id="MobiDB-lite"/>
    </source>
</evidence>
<evidence type="ECO:0000313" key="9">
    <source>
        <dbReference type="Proteomes" id="UP001233172"/>
    </source>
</evidence>
<dbReference type="PANTHER" id="PTHR14773">
    <property type="entry name" value="WD REPEAT-CONTAINING PROTEIN 76"/>
    <property type="match status" value="1"/>
</dbReference>
<dbReference type="SMART" id="SM00320">
    <property type="entry name" value="WD40"/>
    <property type="match status" value="4"/>
</dbReference>
<feature type="compositionally biased region" description="Pro residues" evidence="7">
    <location>
        <begin position="45"/>
        <end position="54"/>
    </location>
</feature>
<reference evidence="8" key="1">
    <citation type="journal article" date="2023" name="PLoS Negl. Trop. Dis.">
        <title>A genome sequence for Biomphalaria pfeifferi, the major vector snail for the human-infecting parasite Schistosoma mansoni.</title>
        <authorList>
            <person name="Bu L."/>
            <person name="Lu L."/>
            <person name="Laidemitt M.R."/>
            <person name="Zhang S.M."/>
            <person name="Mutuku M."/>
            <person name="Mkoji G."/>
            <person name="Steinauer M."/>
            <person name="Loker E.S."/>
        </authorList>
    </citation>
    <scope>NUCLEOTIDE SEQUENCE</scope>
    <source>
        <strain evidence="8">KasaAsao</strain>
    </source>
</reference>
<feature type="region of interest" description="Disordered" evidence="7">
    <location>
        <begin position="1"/>
        <end position="27"/>
    </location>
</feature>
<dbReference type="InterPro" id="IPR015943">
    <property type="entry name" value="WD40/YVTN_repeat-like_dom_sf"/>
</dbReference>
<feature type="compositionally biased region" description="Basic and acidic residues" evidence="7">
    <location>
        <begin position="87"/>
        <end position="105"/>
    </location>
</feature>
<evidence type="ECO:0000256" key="3">
    <source>
        <dbReference type="ARBA" id="ARBA00021234"/>
    </source>
</evidence>
<dbReference type="GO" id="GO:2000001">
    <property type="term" value="P:regulation of DNA damage checkpoint"/>
    <property type="evidence" value="ECO:0007669"/>
    <property type="project" value="TreeGrafter"/>
</dbReference>
<evidence type="ECO:0000256" key="2">
    <source>
        <dbReference type="ARBA" id="ARBA00005434"/>
    </source>
</evidence>
<dbReference type="PROSITE" id="PS50082">
    <property type="entry name" value="WD_REPEATS_2"/>
    <property type="match status" value="1"/>
</dbReference>
<organism evidence="8 9">
    <name type="scientific">Biomphalaria pfeifferi</name>
    <name type="common">Bloodfluke planorb</name>
    <name type="synonym">Freshwater snail</name>
    <dbReference type="NCBI Taxonomy" id="112525"/>
    <lineage>
        <taxon>Eukaryota</taxon>
        <taxon>Metazoa</taxon>
        <taxon>Spiralia</taxon>
        <taxon>Lophotrochozoa</taxon>
        <taxon>Mollusca</taxon>
        <taxon>Gastropoda</taxon>
        <taxon>Heterobranchia</taxon>
        <taxon>Euthyneura</taxon>
        <taxon>Panpulmonata</taxon>
        <taxon>Hygrophila</taxon>
        <taxon>Lymnaeoidea</taxon>
        <taxon>Planorbidae</taxon>
        <taxon>Biomphalaria</taxon>
    </lineage>
</organism>
<dbReference type="Pfam" id="PF00400">
    <property type="entry name" value="WD40"/>
    <property type="match status" value="2"/>
</dbReference>